<proteinExistence type="predicted"/>
<name>A0A918D9E8_9ACTN</name>
<gene>
    <name evidence="2" type="ORF">GCM10011579_084260</name>
</gene>
<evidence type="ECO:0000256" key="1">
    <source>
        <dbReference type="SAM" id="MobiDB-lite"/>
    </source>
</evidence>
<dbReference type="Proteomes" id="UP000600365">
    <property type="component" value="Unassembled WGS sequence"/>
</dbReference>
<reference evidence="2 3" key="1">
    <citation type="journal article" date="2014" name="Int. J. Syst. Evol. Microbiol.">
        <title>Complete genome sequence of Corynebacterium casei LMG S-19264T (=DSM 44701T), isolated from a smear-ripened cheese.</title>
        <authorList>
            <consortium name="US DOE Joint Genome Institute (JGI-PGF)"/>
            <person name="Walter F."/>
            <person name="Albersmeier A."/>
            <person name="Kalinowski J."/>
            <person name="Ruckert C."/>
        </authorList>
    </citation>
    <scope>NUCLEOTIDE SEQUENCE [LARGE SCALE GENOMIC DNA]</scope>
    <source>
        <strain evidence="2 3">CGMCC 4.7111</strain>
    </source>
</reference>
<organism evidence="2 3">
    <name type="scientific">Streptomyces albiflavescens</name>
    <dbReference type="NCBI Taxonomy" id="1623582"/>
    <lineage>
        <taxon>Bacteria</taxon>
        <taxon>Bacillati</taxon>
        <taxon>Actinomycetota</taxon>
        <taxon>Actinomycetes</taxon>
        <taxon>Kitasatosporales</taxon>
        <taxon>Streptomycetaceae</taxon>
        <taxon>Streptomyces</taxon>
    </lineage>
</organism>
<comment type="caution">
    <text evidence="2">The sequence shown here is derived from an EMBL/GenBank/DDBJ whole genome shotgun (WGS) entry which is preliminary data.</text>
</comment>
<keyword evidence="3" id="KW-1185">Reference proteome</keyword>
<sequence length="60" mass="6258">MPTTALHLCRDDQIGILHLGGTWTFDAAPSAGQAVALPGHSGSERGGEREGNPEVSLIVY</sequence>
<evidence type="ECO:0000313" key="3">
    <source>
        <dbReference type="Proteomes" id="UP000600365"/>
    </source>
</evidence>
<feature type="compositionally biased region" description="Basic and acidic residues" evidence="1">
    <location>
        <begin position="42"/>
        <end position="52"/>
    </location>
</feature>
<accession>A0A918D9E8</accession>
<evidence type="ECO:0000313" key="2">
    <source>
        <dbReference type="EMBL" id="GGN89423.1"/>
    </source>
</evidence>
<dbReference type="EMBL" id="BMMM01000022">
    <property type="protein sequence ID" value="GGN89423.1"/>
    <property type="molecule type" value="Genomic_DNA"/>
</dbReference>
<protein>
    <submittedName>
        <fullName evidence="2">Uncharacterized protein</fullName>
    </submittedName>
</protein>
<feature type="region of interest" description="Disordered" evidence="1">
    <location>
        <begin position="35"/>
        <end position="60"/>
    </location>
</feature>
<dbReference type="AlphaFoldDB" id="A0A918D9E8"/>